<dbReference type="Proteomes" id="UP001479290">
    <property type="component" value="Unassembled WGS sequence"/>
</dbReference>
<feature type="non-terminal residue" evidence="2">
    <location>
        <position position="70"/>
    </location>
</feature>
<organism evidence="2 3">
    <name type="scientific">Culter alburnus</name>
    <name type="common">Topmouth culter</name>
    <dbReference type="NCBI Taxonomy" id="194366"/>
    <lineage>
        <taxon>Eukaryota</taxon>
        <taxon>Metazoa</taxon>
        <taxon>Chordata</taxon>
        <taxon>Craniata</taxon>
        <taxon>Vertebrata</taxon>
        <taxon>Euteleostomi</taxon>
        <taxon>Actinopterygii</taxon>
        <taxon>Neopterygii</taxon>
        <taxon>Teleostei</taxon>
        <taxon>Ostariophysi</taxon>
        <taxon>Cypriniformes</taxon>
        <taxon>Xenocyprididae</taxon>
        <taxon>Xenocypridinae</taxon>
        <taxon>Culter</taxon>
    </lineage>
</organism>
<feature type="region of interest" description="Disordered" evidence="1">
    <location>
        <begin position="1"/>
        <end position="70"/>
    </location>
</feature>
<accession>A0AAW1ZY82</accession>
<feature type="compositionally biased region" description="Basic residues" evidence="1">
    <location>
        <begin position="61"/>
        <end position="70"/>
    </location>
</feature>
<evidence type="ECO:0000313" key="3">
    <source>
        <dbReference type="Proteomes" id="UP001479290"/>
    </source>
</evidence>
<proteinExistence type="predicted"/>
<feature type="compositionally biased region" description="Basic and acidic residues" evidence="1">
    <location>
        <begin position="1"/>
        <end position="23"/>
    </location>
</feature>
<keyword evidence="3" id="KW-1185">Reference proteome</keyword>
<dbReference type="AlphaFoldDB" id="A0AAW1ZY82"/>
<evidence type="ECO:0000313" key="2">
    <source>
        <dbReference type="EMBL" id="KAK9966302.1"/>
    </source>
</evidence>
<comment type="caution">
    <text evidence="2">The sequence shown here is derived from an EMBL/GenBank/DDBJ whole genome shotgun (WGS) entry which is preliminary data.</text>
</comment>
<feature type="compositionally biased region" description="Basic and acidic residues" evidence="1">
    <location>
        <begin position="49"/>
        <end position="60"/>
    </location>
</feature>
<reference evidence="2 3" key="1">
    <citation type="submission" date="2024-05" db="EMBL/GenBank/DDBJ databases">
        <title>A high-quality chromosomal-level genome assembly of Topmouth culter (Culter alburnus).</title>
        <authorList>
            <person name="Zhao H."/>
        </authorList>
    </citation>
    <scope>NUCLEOTIDE SEQUENCE [LARGE SCALE GENOMIC DNA]</scope>
    <source>
        <strain evidence="2">CATC2023</strain>
        <tissue evidence="2">Muscle</tissue>
    </source>
</reference>
<name>A0AAW1ZY82_CULAL</name>
<gene>
    <name evidence="2" type="ORF">ABG768_003422</name>
</gene>
<evidence type="ECO:0000256" key="1">
    <source>
        <dbReference type="SAM" id="MobiDB-lite"/>
    </source>
</evidence>
<dbReference type="EMBL" id="JAWDJR010000011">
    <property type="protein sequence ID" value="KAK9966302.1"/>
    <property type="molecule type" value="Genomic_DNA"/>
</dbReference>
<protein>
    <submittedName>
        <fullName evidence="2">Uncharacterized protein</fullName>
    </submittedName>
</protein>
<feature type="compositionally biased region" description="Polar residues" evidence="1">
    <location>
        <begin position="31"/>
        <end position="43"/>
    </location>
</feature>
<sequence length="70" mass="7840">MGEGLRPSKSEMGQKDRKRERQKAAAHLSPSACNSSDTMSLKNTAGICSKRERERDGGQHDKHRLVQLFT</sequence>